<comment type="similarity">
    <text evidence="1">Belongs to the ATP-dependent DNA ligase family.</text>
</comment>
<dbReference type="Gene3D" id="3.30.470.30">
    <property type="entry name" value="DNA ligase/mRNA capping enzyme"/>
    <property type="match status" value="1"/>
</dbReference>
<evidence type="ECO:0000259" key="4">
    <source>
        <dbReference type="PROSITE" id="PS50160"/>
    </source>
</evidence>
<proteinExistence type="inferred from homology"/>
<dbReference type="InterPro" id="IPR044117">
    <property type="entry name" value="OBF_LigC-like"/>
</dbReference>
<dbReference type="InterPro" id="IPR050191">
    <property type="entry name" value="ATP-dep_DNA_ligase"/>
</dbReference>
<keyword evidence="2 5" id="KW-0436">Ligase</keyword>
<evidence type="ECO:0000313" key="5">
    <source>
        <dbReference type="EMBL" id="OSZ59278.1"/>
    </source>
</evidence>
<dbReference type="Pfam" id="PF01068">
    <property type="entry name" value="DNA_ligase_A_M"/>
    <property type="match status" value="1"/>
</dbReference>
<evidence type="ECO:0000256" key="1">
    <source>
        <dbReference type="ARBA" id="ARBA00007572"/>
    </source>
</evidence>
<accession>A0ABX3YJ85</accession>
<keyword evidence="6" id="KW-1185">Reference proteome</keyword>
<dbReference type="GO" id="GO:0016874">
    <property type="term" value="F:ligase activity"/>
    <property type="evidence" value="ECO:0007669"/>
    <property type="project" value="UniProtKB-KW"/>
</dbReference>
<feature type="domain" description="ATP-dependent DNA ligase family profile" evidence="4">
    <location>
        <begin position="106"/>
        <end position="201"/>
    </location>
</feature>
<dbReference type="Proteomes" id="UP000194266">
    <property type="component" value="Unassembled WGS sequence"/>
</dbReference>
<dbReference type="InterPro" id="IPR012310">
    <property type="entry name" value="DNA_ligase_ATP-dep_cent"/>
</dbReference>
<sequence length="326" mass="35564">MVLTPPIEPMLAEARRELPPDGALPGGLVMEAKSDGFRALLFARPDGVLVQSRQGADLTPAFPDIAAAGAGLDLVLDGELVVPAHGRLDFGELQRRARRRGRSAAQAAAEAPAYLIVFDIMEADGTELLARPYRHRRAVLEERFARGDLTAPFTLCPNTIDRAVAQEWLDPAWGAAGIEGVMVKGLDQPYLPGKRAWIKVRSHVTAEAVLAGFTGSFASPQTLLLGRYDTAGTLRLVARTAPLRTADRREIAGRLGPGGPDHPWHGRRFSAGWGTRGELEFHPVRPELVVEFIADTAVDAGRYRHPVRYLRLRDDLTLDRVPPFDA</sequence>
<dbReference type="Gene3D" id="2.40.50.140">
    <property type="entry name" value="Nucleic acid-binding proteins"/>
    <property type="match status" value="1"/>
</dbReference>
<dbReference type="EMBL" id="MRYD01000082">
    <property type="protein sequence ID" value="OSZ59278.1"/>
    <property type="molecule type" value="Genomic_DNA"/>
</dbReference>
<reference evidence="5 6" key="1">
    <citation type="submission" date="2016-12" db="EMBL/GenBank/DDBJ databases">
        <title>Genome Mining:The Detection of Biosynthetic Gene Clusters to Aid in the Expression of Curamycin A produced by Streptomyces sp. strain CZA14.</title>
        <authorList>
            <person name="Durrell K.A."/>
            <person name="Kirby B.M."/>
            <person name="Khan W."/>
            <person name="Mthethwa T."/>
            <person name="Le Roes-Hill M."/>
        </authorList>
    </citation>
    <scope>NUCLEOTIDE SEQUENCE [LARGE SCALE GENOMIC DNA]</scope>
    <source>
        <strain evidence="5 6">CZA14</strain>
    </source>
</reference>
<dbReference type="PANTHER" id="PTHR45674:SF4">
    <property type="entry name" value="DNA LIGASE 1"/>
    <property type="match status" value="1"/>
</dbReference>
<protein>
    <submittedName>
        <fullName evidence="5">ATP-dependent DNA ligase</fullName>
    </submittedName>
</protein>
<comment type="catalytic activity">
    <reaction evidence="3">
        <text>ATP + (deoxyribonucleotide)n-3'-hydroxyl + 5'-phospho-(deoxyribonucleotide)m = (deoxyribonucleotide)n+m + AMP + diphosphate.</text>
        <dbReference type="EC" id="6.5.1.1"/>
    </reaction>
</comment>
<evidence type="ECO:0000313" key="6">
    <source>
        <dbReference type="Proteomes" id="UP000194266"/>
    </source>
</evidence>
<evidence type="ECO:0000256" key="3">
    <source>
        <dbReference type="ARBA" id="ARBA00034003"/>
    </source>
</evidence>
<name>A0ABX3YJ85_9ACTN</name>
<dbReference type="InterPro" id="IPR012340">
    <property type="entry name" value="NA-bd_OB-fold"/>
</dbReference>
<evidence type="ECO:0000256" key="2">
    <source>
        <dbReference type="ARBA" id="ARBA00022598"/>
    </source>
</evidence>
<organism evidence="5 6">
    <name type="scientific">Streptomyces pharetrae CZA14</name>
    <dbReference type="NCBI Taxonomy" id="1144883"/>
    <lineage>
        <taxon>Bacteria</taxon>
        <taxon>Bacillati</taxon>
        <taxon>Actinomycetota</taxon>
        <taxon>Actinomycetes</taxon>
        <taxon>Kitasatosporales</taxon>
        <taxon>Streptomycetaceae</taxon>
        <taxon>Streptomyces</taxon>
    </lineage>
</organism>
<dbReference type="PANTHER" id="PTHR45674">
    <property type="entry name" value="DNA LIGASE 1/3 FAMILY MEMBER"/>
    <property type="match status" value="1"/>
</dbReference>
<gene>
    <name evidence="5" type="ORF">OQI_17095</name>
</gene>
<dbReference type="PROSITE" id="PS50160">
    <property type="entry name" value="DNA_LIGASE_A3"/>
    <property type="match status" value="1"/>
</dbReference>
<dbReference type="SUPFAM" id="SSF56091">
    <property type="entry name" value="DNA ligase/mRNA capping enzyme, catalytic domain"/>
    <property type="match status" value="1"/>
</dbReference>
<dbReference type="CDD" id="cd07970">
    <property type="entry name" value="OBF_DNA_ligase_LigC"/>
    <property type="match status" value="1"/>
</dbReference>
<comment type="caution">
    <text evidence="5">The sequence shown here is derived from an EMBL/GenBank/DDBJ whole genome shotgun (WGS) entry which is preliminary data.</text>
</comment>